<keyword evidence="2" id="KW-1185">Reference proteome</keyword>
<reference evidence="1 2" key="1">
    <citation type="submission" date="2019-02" db="EMBL/GenBank/DDBJ databases">
        <title>Bacterial novel species Mucilaginibacter sp. 17JY9-4 isolated from soil.</title>
        <authorList>
            <person name="Jung H.-Y."/>
        </authorList>
    </citation>
    <scope>NUCLEOTIDE SEQUENCE [LARGE SCALE GENOMIC DNA]</scope>
    <source>
        <strain evidence="1 2">17JY9-4</strain>
    </source>
</reference>
<dbReference type="OrthoDB" id="799125at2"/>
<name>A0A4V1ZBX7_9SPHI</name>
<evidence type="ECO:0000313" key="2">
    <source>
        <dbReference type="Proteomes" id="UP000293331"/>
    </source>
</evidence>
<dbReference type="EMBL" id="SEWG01000003">
    <property type="protein sequence ID" value="RYU90700.1"/>
    <property type="molecule type" value="Genomic_DNA"/>
</dbReference>
<dbReference type="RefSeq" id="WP_129876251.1">
    <property type="nucleotide sequence ID" value="NZ_SEWG01000003.1"/>
</dbReference>
<proteinExistence type="predicted"/>
<dbReference type="AlphaFoldDB" id="A0A4V1ZBX7"/>
<accession>A0A4V1ZBX7</accession>
<keyword evidence="1" id="KW-0238">DNA-binding</keyword>
<protein>
    <submittedName>
        <fullName evidence="1">DNA-binding protein</fullName>
    </submittedName>
</protein>
<gene>
    <name evidence="1" type="ORF">EWM62_08620</name>
</gene>
<evidence type="ECO:0000313" key="1">
    <source>
        <dbReference type="EMBL" id="RYU90700.1"/>
    </source>
</evidence>
<organism evidence="1 2">
    <name type="scientific">Mucilaginibacter terrigena</name>
    <dbReference type="NCBI Taxonomy" id="2492395"/>
    <lineage>
        <taxon>Bacteria</taxon>
        <taxon>Pseudomonadati</taxon>
        <taxon>Bacteroidota</taxon>
        <taxon>Sphingobacteriia</taxon>
        <taxon>Sphingobacteriales</taxon>
        <taxon>Sphingobacteriaceae</taxon>
        <taxon>Mucilaginibacter</taxon>
    </lineage>
</organism>
<sequence>MKNNTVKQIQTRKYYASPRLTHEFKLKLKRDIKWLYVNKEFIEFIEATIKKLPKKDVLPCLYYFKKLAVQVRRTPEPEHYKAFEGLYDEHISEIIDEQKFYNPVKWIDAEIEEIMAVAGLATVNAYGADEDFSEFKPSFDPELVPEKKVIEMLGMSKSKLLRLRAEGMPYQQIGKPIFYNLKELKEWLKCTAA</sequence>
<dbReference type="GO" id="GO:0003677">
    <property type="term" value="F:DNA binding"/>
    <property type="evidence" value="ECO:0007669"/>
    <property type="project" value="UniProtKB-KW"/>
</dbReference>
<dbReference type="Proteomes" id="UP000293331">
    <property type="component" value="Unassembled WGS sequence"/>
</dbReference>
<comment type="caution">
    <text evidence="1">The sequence shown here is derived from an EMBL/GenBank/DDBJ whole genome shotgun (WGS) entry which is preliminary data.</text>
</comment>